<name>A0A9D4VBB4_ADICA</name>
<evidence type="ECO:0000313" key="3">
    <source>
        <dbReference type="EMBL" id="KAI5082895.1"/>
    </source>
</evidence>
<dbReference type="EMBL" id="JABFUD020000002">
    <property type="protein sequence ID" value="KAI5082895.1"/>
    <property type="molecule type" value="Genomic_DNA"/>
</dbReference>
<dbReference type="AlphaFoldDB" id="A0A9D4VBB4"/>
<dbReference type="InterPro" id="IPR005049">
    <property type="entry name" value="STL-like"/>
</dbReference>
<evidence type="ECO:0000256" key="2">
    <source>
        <dbReference type="SAM" id="Phobius"/>
    </source>
</evidence>
<protein>
    <submittedName>
        <fullName evidence="3">Uncharacterized protein</fullName>
    </submittedName>
</protein>
<keyword evidence="2" id="KW-0472">Membrane</keyword>
<keyword evidence="2" id="KW-0812">Transmembrane</keyword>
<keyword evidence="2" id="KW-1133">Transmembrane helix</keyword>
<evidence type="ECO:0000313" key="4">
    <source>
        <dbReference type="Proteomes" id="UP000886520"/>
    </source>
</evidence>
<gene>
    <name evidence="3" type="ORF">GOP47_0002638</name>
</gene>
<feature type="region of interest" description="Disordered" evidence="1">
    <location>
        <begin position="1"/>
        <end position="33"/>
    </location>
</feature>
<feature type="transmembrane region" description="Helical" evidence="2">
    <location>
        <begin position="70"/>
        <end position="89"/>
    </location>
</feature>
<dbReference type="Proteomes" id="UP000886520">
    <property type="component" value="Chromosome 3"/>
</dbReference>
<organism evidence="3 4">
    <name type="scientific">Adiantum capillus-veneris</name>
    <name type="common">Maidenhair fern</name>
    <dbReference type="NCBI Taxonomy" id="13818"/>
    <lineage>
        <taxon>Eukaryota</taxon>
        <taxon>Viridiplantae</taxon>
        <taxon>Streptophyta</taxon>
        <taxon>Embryophyta</taxon>
        <taxon>Tracheophyta</taxon>
        <taxon>Polypodiopsida</taxon>
        <taxon>Polypodiidae</taxon>
        <taxon>Polypodiales</taxon>
        <taxon>Pteridineae</taxon>
        <taxon>Pteridaceae</taxon>
        <taxon>Vittarioideae</taxon>
        <taxon>Adiantum</taxon>
    </lineage>
</organism>
<dbReference type="PANTHER" id="PTHR31362:SF0">
    <property type="entry name" value="EXOSTOSIN DOMAIN-CONTAINING PROTEIN-RELATED"/>
    <property type="match status" value="1"/>
</dbReference>
<sequence length="787" mass="88869">MLVQQDRTKPRKWAGGAETNSNGVKPTNDDQQHPVKIDFRSDYYRSQLLLKDPGRLGRKGTLFEYLSENLSKLVILGLVLLSVVILIVVKNKGDSSALLCAQPPSKSDHANPYPNVDFKKVAIVKDKSKYRVFKADRWIIVAVSGPPTDQIRAMVKMPGWQVLAIGDSNTPSNWEVRGAIYLSVEQQAALRFRILAHLPYSSYVRKNVGYLFAIQHGAKMIYDVDENASILGGSLSTVFDIALSSSKSKRESLLQYLCLQNRTTVNPYIHFGQRSVWPRGLPLESVSNINAEIVYGRVPSGKQYIQQGLANGFPDVDSVFYHSRKAEAELFDIKFDSHALPVALPQGTMAPMNSLNTLFHSSAFWALMLPVSVHPQVSDILRGYWAQRLLWEIGGYYAVYPPSIYRVDTSKPHNFEDEKDLPESVERLAEFLVAWTSRKGTFFKKVLDLSHSLATAGFWAAQDVTFTADWLQDLVSVGYLQPSLLALEAEGGKPLSSQLDHMEFVPLALPSIHLGVKESETVAFELGNLLKWNKFFGNIVLILECSWPVNHTAIGWRMLYGRIFKTVVLLSSKKDSKFGVLAPEDSQTYILLPEIFEQHKEAEGFLFMKDYVILNYWNLLQANKTKLWNLHKVGKAAWKAASHSRNGTEWYFQESAKQSVKTMVKHLPIEFRLPYRENIDDKHYVVSKSEVFYVPKRFVEDFISLVPLAIQAKLNQELAIPLIFLSMDRLDNFDSEAFSNVVYKTGSDAVYSAEAHIVRPLKATSQRQLLHIMKGMASGDPLLLEVL</sequence>
<evidence type="ECO:0000256" key="1">
    <source>
        <dbReference type="SAM" id="MobiDB-lite"/>
    </source>
</evidence>
<comment type="caution">
    <text evidence="3">The sequence shown here is derived from an EMBL/GenBank/DDBJ whole genome shotgun (WGS) entry which is preliminary data.</text>
</comment>
<reference evidence="3" key="1">
    <citation type="submission" date="2021-01" db="EMBL/GenBank/DDBJ databases">
        <title>Adiantum capillus-veneris genome.</title>
        <authorList>
            <person name="Fang Y."/>
            <person name="Liao Q."/>
        </authorList>
    </citation>
    <scope>NUCLEOTIDE SEQUENCE</scope>
    <source>
        <strain evidence="3">H3</strain>
        <tissue evidence="3">Leaf</tissue>
    </source>
</reference>
<accession>A0A9D4VBB4</accession>
<dbReference type="PANTHER" id="PTHR31362">
    <property type="entry name" value="GLYCOSYLTRANSFERASE STELLO1-RELATED"/>
    <property type="match status" value="1"/>
</dbReference>
<dbReference type="OrthoDB" id="408493at2759"/>
<keyword evidence="4" id="KW-1185">Reference proteome</keyword>
<proteinExistence type="predicted"/>